<protein>
    <recommendedName>
        <fullName evidence="4">CotH protein</fullName>
    </recommendedName>
</protein>
<dbReference type="RefSeq" id="WP_149111750.1">
    <property type="nucleotide sequence ID" value="NZ_CP042425.1"/>
</dbReference>
<evidence type="ECO:0008006" key="4">
    <source>
        <dbReference type="Google" id="ProtNLM"/>
    </source>
</evidence>
<gene>
    <name evidence="2" type="ORF">PX52LOC_04075</name>
</gene>
<dbReference type="InterPro" id="IPR014867">
    <property type="entry name" value="Spore_coat_CotH_CotH2/3/7"/>
</dbReference>
<feature type="chain" id="PRO_5022990438" description="CotH protein" evidence="1">
    <location>
        <begin position="20"/>
        <end position="683"/>
    </location>
</feature>
<dbReference type="OrthoDB" id="223816at2"/>
<evidence type="ECO:0000313" key="2">
    <source>
        <dbReference type="EMBL" id="QEL17098.1"/>
    </source>
</evidence>
<dbReference type="AlphaFoldDB" id="A0A5C1AJM2"/>
<accession>A0A5C1AJM2</accession>
<organism evidence="2 3">
    <name type="scientific">Limnoglobus roseus</name>
    <dbReference type="NCBI Taxonomy" id="2598579"/>
    <lineage>
        <taxon>Bacteria</taxon>
        <taxon>Pseudomonadati</taxon>
        <taxon>Planctomycetota</taxon>
        <taxon>Planctomycetia</taxon>
        <taxon>Gemmatales</taxon>
        <taxon>Gemmataceae</taxon>
        <taxon>Limnoglobus</taxon>
    </lineage>
</organism>
<keyword evidence="3" id="KW-1185">Reference proteome</keyword>
<dbReference type="EMBL" id="CP042425">
    <property type="protein sequence ID" value="QEL17098.1"/>
    <property type="molecule type" value="Genomic_DNA"/>
</dbReference>
<dbReference type="Proteomes" id="UP000324974">
    <property type="component" value="Chromosome"/>
</dbReference>
<feature type="signal peptide" evidence="1">
    <location>
        <begin position="1"/>
        <end position="19"/>
    </location>
</feature>
<dbReference type="KEGG" id="lrs:PX52LOC_04075"/>
<proteinExistence type="predicted"/>
<dbReference type="NCBIfam" id="NF041940">
    <property type="entry name" value="choice_anch_X"/>
    <property type="match status" value="1"/>
</dbReference>
<evidence type="ECO:0000313" key="3">
    <source>
        <dbReference type="Proteomes" id="UP000324974"/>
    </source>
</evidence>
<sequence>MRFLALIVLGFTASPSPSAEPPAIRHEPVQPKPSVPVLVTARLVAGTTKATLKLQAVAPGKYVRKSDPDYEKNWADLPMRDDGREGDEKAGDGVFSVRVPATFQQHRWLLRYRVVATDAAGKAVQLPAADDTCPNFAWWCDAGPASWTGTRDPGKTPPLTFSPEFLSTLQTLHLLARAEDVAKSQWDGNAHKQKQQGTLVYHGVVYDHVQFSNRGQGSAHISGKNKWGLKFNKGHDVPFVDHDGVPFPAACDSLNLNPGGSTPYLPILRGITGLDEVFSMRSYRLAGVPSPFATWVQWRVVTTAEEVSAKDQYQGDLWGVYVAIGDMEPKLLADRKLPDGLTVSTQSGVKHTPHDMADAPKVWEKFLNGMRSNPKEAWWRQNLDLPAYFSFHAMNRLLGNVDIRPDGNHGYYRNPDGHWAPIPWDNDMMFVPRHHQPGYIEAIGCLNQPAIALEYRNRAREILDLFAADNGDRGGQVGQLVADLGAALTPKNYAVDWSRLDEAVWNQHPRMNQKGSYFVNPVDGDHFGGRWKRTLATNDFAGFRKYLVDFCTDSRPIKNYAPNDGDHRGYGWGYLTHEAKDEKIPATPLVKQLTDGKYRFEATAFSSPAGQKAAALEWRVGRVGQRGQYELHELWHKDLETGQAIGIPPEVFQQTGEYRVRARWRDASGRCGHWSWPATVSVK</sequence>
<keyword evidence="1" id="KW-0732">Signal</keyword>
<dbReference type="Pfam" id="PF08757">
    <property type="entry name" value="CotH"/>
    <property type="match status" value="1"/>
</dbReference>
<reference evidence="3" key="1">
    <citation type="submission" date="2019-08" db="EMBL/GenBank/DDBJ databases">
        <title>Limnoglobus roseus gen. nov., sp. nov., a novel freshwater planctomycete with a giant genome from the family Gemmataceae.</title>
        <authorList>
            <person name="Kulichevskaya I.S."/>
            <person name="Naumoff D.G."/>
            <person name="Miroshnikov K."/>
            <person name="Ivanova A."/>
            <person name="Philippov D.A."/>
            <person name="Hakobyan A."/>
            <person name="Rijpstra I.C."/>
            <person name="Sinninghe Damste J.S."/>
            <person name="Liesack W."/>
            <person name="Dedysh S.N."/>
        </authorList>
    </citation>
    <scope>NUCLEOTIDE SEQUENCE [LARGE SCALE GENOMIC DNA]</scope>
    <source>
        <strain evidence="3">PX52</strain>
    </source>
</reference>
<evidence type="ECO:0000256" key="1">
    <source>
        <dbReference type="SAM" id="SignalP"/>
    </source>
</evidence>
<name>A0A5C1AJM2_9BACT</name>